<name>A0A1V0FZ62_9TRYP</name>
<evidence type="ECO:0000256" key="4">
    <source>
        <dbReference type="ARBA" id="ARBA00022622"/>
    </source>
</evidence>
<organism evidence="8">
    <name type="scientific">Trypanosoma brucei</name>
    <dbReference type="NCBI Taxonomy" id="5691"/>
    <lineage>
        <taxon>Eukaryota</taxon>
        <taxon>Discoba</taxon>
        <taxon>Euglenozoa</taxon>
        <taxon>Kinetoplastea</taxon>
        <taxon>Metakinetoplastina</taxon>
        <taxon>Trypanosomatida</taxon>
        <taxon>Trypanosomatidae</taxon>
        <taxon>Trypanosoma</taxon>
    </lineage>
</organism>
<evidence type="ECO:0000256" key="2">
    <source>
        <dbReference type="ARBA" id="ARBA00004609"/>
    </source>
</evidence>
<dbReference type="GO" id="GO:0098552">
    <property type="term" value="C:side of membrane"/>
    <property type="evidence" value="ECO:0007669"/>
    <property type="project" value="UniProtKB-KW"/>
</dbReference>
<evidence type="ECO:0000256" key="1">
    <source>
        <dbReference type="ARBA" id="ARBA00002523"/>
    </source>
</evidence>
<dbReference type="SUPFAM" id="SSF118251">
    <property type="entry name" value="Variant surface glycoprotein MITAT 1.2, VSG 221, C-terminal domain"/>
    <property type="match status" value="1"/>
</dbReference>
<keyword evidence="5" id="KW-0472">Membrane</keyword>
<evidence type="ECO:0000256" key="5">
    <source>
        <dbReference type="ARBA" id="ARBA00023136"/>
    </source>
</evidence>
<dbReference type="AlphaFoldDB" id="A0A1V0FZ62"/>
<accession>A0A1V0FZ62</accession>
<dbReference type="InterPro" id="IPR027446">
    <property type="entry name" value="VSG_C_dom_sf"/>
</dbReference>
<sequence length="280" mass="30182">MQLAGGRQQRRIKAVPNFGHCSARCFLRHANAYGTHGSRERCNNKKALNNLGTNWEKTTPQTNIEKLYVKYGKVVNIPESKCGQTTGDVINYAPDPANSADVLKEAIQARSGTKITTGDSGATDTFKAAADNKTPIVNKLREKLTQTKAQKVEETSAKLTNIDVKSAAADIEKSLLVQHITNRQLLIALKAATSSGGCEKGEEGASKFTDTTETCEKKGKEDNCKDGCKWEGTGEKAKCVVDKTYKSKQADGAKESVTATKTTGNNSVVTKAPLFPGFFS</sequence>
<dbReference type="Gene3D" id="4.10.110.20">
    <property type="entry name" value="Variant surface glycoprotein MITAT 1.2, VSG 221, C-terminal domain"/>
    <property type="match status" value="1"/>
</dbReference>
<keyword evidence="6" id="KW-0325">Glycoprotein</keyword>
<keyword evidence="7" id="KW-0449">Lipoprotein</keyword>
<protein>
    <submittedName>
        <fullName evidence="8">Variant surface glycoprotein</fullName>
    </submittedName>
</protein>
<proteinExistence type="predicted"/>
<evidence type="ECO:0000256" key="3">
    <source>
        <dbReference type="ARBA" id="ARBA00022475"/>
    </source>
</evidence>
<evidence type="ECO:0000256" key="7">
    <source>
        <dbReference type="ARBA" id="ARBA00023288"/>
    </source>
</evidence>
<dbReference type="GO" id="GO:0005886">
    <property type="term" value="C:plasma membrane"/>
    <property type="evidence" value="ECO:0007669"/>
    <property type="project" value="UniProtKB-SubCell"/>
</dbReference>
<reference evidence="8" key="1">
    <citation type="submission" date="2016-12" db="EMBL/GenBank/DDBJ databases">
        <title>Extending the VSGnome of Trypanosoma brucei strain TREU927.</title>
        <authorList>
            <person name="Cross G.A."/>
        </authorList>
    </citation>
    <scope>NUCLEOTIDE SEQUENCE</scope>
    <source>
        <strain evidence="8">Tb927.99.1745</strain>
    </source>
</reference>
<evidence type="ECO:0000256" key="6">
    <source>
        <dbReference type="ARBA" id="ARBA00023180"/>
    </source>
</evidence>
<comment type="subcellular location">
    <subcellularLocation>
        <location evidence="2">Cell membrane</location>
        <topology evidence="2">Lipid-anchor</topology>
        <topology evidence="2">GPI-anchor</topology>
    </subcellularLocation>
</comment>
<comment type="function">
    <text evidence="1">VSG forms a coat on the surface of the parasite. The trypanosome evades the immune response of the host by expressing a series of antigenically distinct VSGs from an estimated 1000 VSG genes.</text>
</comment>
<dbReference type="EMBL" id="KY404613">
    <property type="protein sequence ID" value="ARB50864.1"/>
    <property type="molecule type" value="Genomic_DNA"/>
</dbReference>
<evidence type="ECO:0000313" key="8">
    <source>
        <dbReference type="EMBL" id="ARB50864.1"/>
    </source>
</evidence>
<dbReference type="VEuPathDB" id="TriTrypDB:Tb427_000132900"/>
<keyword evidence="3" id="KW-1003">Cell membrane</keyword>
<keyword evidence="4" id="KW-0336">GPI-anchor</keyword>